<dbReference type="InterPro" id="IPR000055">
    <property type="entry name" value="Restrct_endonuc_typeI_TRD"/>
</dbReference>
<evidence type="ECO:0000313" key="6">
    <source>
        <dbReference type="Proteomes" id="UP001069047"/>
    </source>
</evidence>
<dbReference type="InterPro" id="IPR044946">
    <property type="entry name" value="Restrct_endonuc_typeI_TRD_sf"/>
</dbReference>
<keyword evidence="5" id="KW-0378">Hydrolase</keyword>
<keyword evidence="2" id="KW-0680">Restriction system</keyword>
<dbReference type="CDD" id="cd17288">
    <property type="entry name" value="RMtype1_S_LlaAI06ORF1089P_TRD1-CR1_like"/>
    <property type="match status" value="1"/>
</dbReference>
<keyword evidence="5" id="KW-0540">Nuclease</keyword>
<dbReference type="PANTHER" id="PTHR30408">
    <property type="entry name" value="TYPE-1 RESTRICTION ENZYME ECOKI SPECIFICITY PROTEIN"/>
    <property type="match status" value="1"/>
</dbReference>
<evidence type="ECO:0000256" key="3">
    <source>
        <dbReference type="ARBA" id="ARBA00023125"/>
    </source>
</evidence>
<name>A0A9Q4H5K3_9LACT</name>
<evidence type="ECO:0000256" key="1">
    <source>
        <dbReference type="ARBA" id="ARBA00010923"/>
    </source>
</evidence>
<reference evidence="5" key="1">
    <citation type="submission" date="2022-09" db="EMBL/GenBank/DDBJ databases">
        <title>Aerococcus urinae taxonomy study.</title>
        <authorList>
            <person name="Christensen J."/>
            <person name="Senneby E."/>
        </authorList>
    </citation>
    <scope>NUCLEOTIDE SEQUENCE</scope>
    <source>
        <strain evidence="5">LUND-41-B12</strain>
    </source>
</reference>
<gene>
    <name evidence="5" type="ORF">ODY61_08930</name>
</gene>
<accession>A0A9Q4H5K3</accession>
<evidence type="ECO:0000313" key="5">
    <source>
        <dbReference type="EMBL" id="MCY3088231.1"/>
    </source>
</evidence>
<dbReference type="Proteomes" id="UP001069047">
    <property type="component" value="Unassembled WGS sequence"/>
</dbReference>
<dbReference type="Gene3D" id="3.90.220.20">
    <property type="entry name" value="DNA methylase specificity domains"/>
    <property type="match status" value="2"/>
</dbReference>
<dbReference type="GO" id="GO:0004519">
    <property type="term" value="F:endonuclease activity"/>
    <property type="evidence" value="ECO:0007669"/>
    <property type="project" value="UniProtKB-KW"/>
</dbReference>
<comment type="caution">
    <text evidence="5">The sequence shown here is derived from an EMBL/GenBank/DDBJ whole genome shotgun (WGS) entry which is preliminary data.</text>
</comment>
<dbReference type="RefSeq" id="WP_111835146.1">
    <property type="nucleotide sequence ID" value="NZ_CP132985.1"/>
</dbReference>
<dbReference type="Pfam" id="PF01420">
    <property type="entry name" value="Methylase_S"/>
    <property type="match status" value="2"/>
</dbReference>
<proteinExistence type="inferred from homology"/>
<dbReference type="SUPFAM" id="SSF116734">
    <property type="entry name" value="DNA methylase specificity domain"/>
    <property type="match status" value="2"/>
</dbReference>
<dbReference type="InterPro" id="IPR052021">
    <property type="entry name" value="Type-I_RS_S_subunit"/>
</dbReference>
<feature type="domain" description="Type I restriction modification DNA specificity" evidence="4">
    <location>
        <begin position="195"/>
        <end position="372"/>
    </location>
</feature>
<evidence type="ECO:0000256" key="2">
    <source>
        <dbReference type="ARBA" id="ARBA00022747"/>
    </source>
</evidence>
<dbReference type="AlphaFoldDB" id="A0A9Q4H5K3"/>
<feature type="domain" description="Type I restriction modification DNA specificity" evidence="4">
    <location>
        <begin position="19"/>
        <end position="168"/>
    </location>
</feature>
<evidence type="ECO:0000259" key="4">
    <source>
        <dbReference type="Pfam" id="PF01420"/>
    </source>
</evidence>
<organism evidence="5 6">
    <name type="scientific">Aerococcus mictus</name>
    <dbReference type="NCBI Taxonomy" id="2976810"/>
    <lineage>
        <taxon>Bacteria</taxon>
        <taxon>Bacillati</taxon>
        <taxon>Bacillota</taxon>
        <taxon>Bacilli</taxon>
        <taxon>Lactobacillales</taxon>
        <taxon>Aerococcaceae</taxon>
        <taxon>Aerococcus</taxon>
    </lineage>
</organism>
<comment type="similarity">
    <text evidence="1">Belongs to the type-I restriction system S methylase family.</text>
</comment>
<keyword evidence="3" id="KW-0238">DNA-binding</keyword>
<dbReference type="EMBL" id="JAOTMY010000006">
    <property type="protein sequence ID" value="MCY3088231.1"/>
    <property type="molecule type" value="Genomic_DNA"/>
</dbReference>
<dbReference type="GO" id="GO:0009307">
    <property type="term" value="P:DNA restriction-modification system"/>
    <property type="evidence" value="ECO:0007669"/>
    <property type="project" value="UniProtKB-KW"/>
</dbReference>
<keyword evidence="5" id="KW-0255">Endonuclease</keyword>
<dbReference type="GO" id="GO:0003677">
    <property type="term" value="F:DNA binding"/>
    <property type="evidence" value="ECO:0007669"/>
    <property type="project" value="UniProtKB-KW"/>
</dbReference>
<dbReference type="GO" id="GO:0016787">
    <property type="term" value="F:hydrolase activity"/>
    <property type="evidence" value="ECO:0007669"/>
    <property type="project" value="UniProtKB-KW"/>
</dbReference>
<dbReference type="EC" id="3.1.21.-" evidence="5"/>
<protein>
    <submittedName>
        <fullName evidence="5">Restriction endonuclease subunit S</fullName>
        <ecNumber evidence="5">3.1.21.-</ecNumber>
    </submittedName>
</protein>
<sequence length="386" mass="44910">MAEERKQPELRFKGFTDDWIQDKLHELTVINSGKDYKNLSEGHIPVYGTGGYMLSVNKSLSDIDAVGLGRKGTIDNPIYLKAPFWTVDTLFYITTQQQNNIMFFYYLFKTINWKKYNEASGVPSLSKQTIYSISVKVPNTFEQSKISKLFYSLDRIITLEQQKIEKLELLKQYLLQNMFADESGYPRVRFKGYNNKWERSKLNTISDSYSGLSGKTKEDFGKGEARYIEYKNVFDNPVAKLDGTDAIDIDYKQNEVKKGDFLFTTSSETPEEVGMSSLWDYDLNNIYLNSFCFGVRIKEKIDSYYLAYYFRSPEFRSRVMKLAQGISRYNISKNKFCELKISVPSYEEGVRIGRLLKSTTDLIDLEENKLKEFKLIKSKLLQSLFI</sequence>
<dbReference type="PANTHER" id="PTHR30408:SF12">
    <property type="entry name" value="TYPE I RESTRICTION ENZYME MJAVIII SPECIFICITY SUBUNIT"/>
    <property type="match status" value="1"/>
</dbReference>